<sequence length="261" mass="28253">MSSTDLLSAGTTCAHESCRTIDFLPFKCSHCSQSFCNEHWKPTDHNCKQYDAASYDRIVPQCPFCSKPVLVQPQEDPNIPMERHIDQDCVVFTGKKKRGPVCGFKKCGKSLISPIICEKCQDQFCPTHRFPNTHACKNINAPINTNPRAAMSSQSGLAALKRAANAAGTSATATLENVKTAAKSSSTSNPSASSSNSKGNLFKEIKTDRCETSPSDALIPSPTTRLPTISSLPPNEKPNEKPKIIPDPTKKWVPAALFASA</sequence>
<evidence type="ECO:0000313" key="1">
    <source>
        <dbReference type="EMBL" id="CAG8573374.1"/>
    </source>
</evidence>
<keyword evidence="2" id="KW-1185">Reference proteome</keyword>
<dbReference type="EMBL" id="CAJVPT010010777">
    <property type="protein sequence ID" value="CAG8573374.1"/>
    <property type="molecule type" value="Genomic_DNA"/>
</dbReference>
<reference evidence="1" key="1">
    <citation type="submission" date="2021-06" db="EMBL/GenBank/DDBJ databases">
        <authorList>
            <person name="Kallberg Y."/>
            <person name="Tangrot J."/>
            <person name="Rosling A."/>
        </authorList>
    </citation>
    <scope>NUCLEOTIDE SEQUENCE</scope>
    <source>
        <strain evidence="1">CL356</strain>
    </source>
</reference>
<comment type="caution">
    <text evidence="1">The sequence shown here is derived from an EMBL/GenBank/DDBJ whole genome shotgun (WGS) entry which is preliminary data.</text>
</comment>
<name>A0ACA9M867_9GLOM</name>
<evidence type="ECO:0000313" key="2">
    <source>
        <dbReference type="Proteomes" id="UP000789525"/>
    </source>
</evidence>
<accession>A0ACA9M867</accession>
<dbReference type="Proteomes" id="UP000789525">
    <property type="component" value="Unassembled WGS sequence"/>
</dbReference>
<gene>
    <name evidence="1" type="ORF">ACOLOM_LOCUS5686</name>
</gene>
<proteinExistence type="predicted"/>
<organism evidence="1 2">
    <name type="scientific">Acaulospora colombiana</name>
    <dbReference type="NCBI Taxonomy" id="27376"/>
    <lineage>
        <taxon>Eukaryota</taxon>
        <taxon>Fungi</taxon>
        <taxon>Fungi incertae sedis</taxon>
        <taxon>Mucoromycota</taxon>
        <taxon>Glomeromycotina</taxon>
        <taxon>Glomeromycetes</taxon>
        <taxon>Diversisporales</taxon>
        <taxon>Acaulosporaceae</taxon>
        <taxon>Acaulospora</taxon>
    </lineage>
</organism>
<protein>
    <submittedName>
        <fullName evidence="1">14657_t:CDS:1</fullName>
    </submittedName>
</protein>